<gene>
    <name evidence="2" type="ORF">KCH_39720</name>
</gene>
<keyword evidence="3" id="KW-1185">Reference proteome</keyword>
<dbReference type="HOGENOM" id="CLU_3217441_0_0_11"/>
<feature type="compositionally biased region" description="Basic and acidic residues" evidence="1">
    <location>
        <begin position="12"/>
        <end position="28"/>
    </location>
</feature>
<accession>A0A066Z1K0</accession>
<feature type="region of interest" description="Disordered" evidence="1">
    <location>
        <begin position="1"/>
        <end position="44"/>
    </location>
</feature>
<dbReference type="EMBL" id="JNBY01000093">
    <property type="protein sequence ID" value="KDN84181.1"/>
    <property type="molecule type" value="Genomic_DNA"/>
</dbReference>
<evidence type="ECO:0000313" key="2">
    <source>
        <dbReference type="EMBL" id="KDN84181.1"/>
    </source>
</evidence>
<comment type="caution">
    <text evidence="2">The sequence shown here is derived from an EMBL/GenBank/DDBJ whole genome shotgun (WGS) entry which is preliminary data.</text>
</comment>
<dbReference type="AlphaFoldDB" id="A0A066Z1K0"/>
<evidence type="ECO:0000256" key="1">
    <source>
        <dbReference type="SAM" id="MobiDB-lite"/>
    </source>
</evidence>
<reference evidence="2 3" key="1">
    <citation type="submission" date="2014-05" db="EMBL/GenBank/DDBJ databases">
        <title>Draft Genome Sequence of Kitasatospora cheerisanensis KCTC 2395.</title>
        <authorList>
            <person name="Nam D.H."/>
        </authorList>
    </citation>
    <scope>NUCLEOTIDE SEQUENCE [LARGE SCALE GENOMIC DNA]</scope>
    <source>
        <strain evidence="2 3">KCTC 2395</strain>
    </source>
</reference>
<organism evidence="2 3">
    <name type="scientific">Kitasatospora cheerisanensis KCTC 2395</name>
    <dbReference type="NCBI Taxonomy" id="1348663"/>
    <lineage>
        <taxon>Bacteria</taxon>
        <taxon>Bacillati</taxon>
        <taxon>Actinomycetota</taxon>
        <taxon>Actinomycetes</taxon>
        <taxon>Kitasatosporales</taxon>
        <taxon>Streptomycetaceae</taxon>
        <taxon>Kitasatospora</taxon>
    </lineage>
</organism>
<proteinExistence type="predicted"/>
<sequence>MVPVPLQAGRAPRVDRRPTGQAEHEHNTDQGGSIGLADGSGGPR</sequence>
<dbReference type="Proteomes" id="UP000027178">
    <property type="component" value="Unassembled WGS sequence"/>
</dbReference>
<feature type="compositionally biased region" description="Gly residues" evidence="1">
    <location>
        <begin position="32"/>
        <end position="44"/>
    </location>
</feature>
<name>A0A066Z1K0_9ACTN</name>
<protein>
    <submittedName>
        <fullName evidence="2">Uncharacterized protein</fullName>
    </submittedName>
</protein>
<evidence type="ECO:0000313" key="3">
    <source>
        <dbReference type="Proteomes" id="UP000027178"/>
    </source>
</evidence>